<gene>
    <name evidence="3" type="ORF">VNI00_016414</name>
</gene>
<organism evidence="3 4">
    <name type="scientific">Paramarasmius palmivorus</name>
    <dbReference type="NCBI Taxonomy" id="297713"/>
    <lineage>
        <taxon>Eukaryota</taxon>
        <taxon>Fungi</taxon>
        <taxon>Dikarya</taxon>
        <taxon>Basidiomycota</taxon>
        <taxon>Agaricomycotina</taxon>
        <taxon>Agaricomycetes</taxon>
        <taxon>Agaricomycetidae</taxon>
        <taxon>Agaricales</taxon>
        <taxon>Marasmiineae</taxon>
        <taxon>Marasmiaceae</taxon>
        <taxon>Paramarasmius</taxon>
    </lineage>
</organism>
<dbReference type="AlphaFoldDB" id="A0AAW0BEF9"/>
<feature type="region of interest" description="Disordered" evidence="1">
    <location>
        <begin position="814"/>
        <end position="838"/>
    </location>
</feature>
<keyword evidence="4" id="KW-1185">Reference proteome</keyword>
<accession>A0AAW0BEF9</accession>
<sequence length="1041" mass="118455">MSKKRGRVDSGIPEISFSCKDENLLRIASVSTDRRRVRQRTIPFSPIPPSPVKSTTSAQLNNFVATTDFYGVNELEEDIREEDSGPQRSDTADNPLKDFVPRTMDYLLEMLRLEGHGSEERPCLCGAAEGVLYRCRDCSEGRVLCKSCTVSQHKSRPFHYIERWNGSFFERVTLKTLGLRIQLGHPSGHICSMPRQARAGFVVVDIDSTQEVDVYFCMCQHPDVVGEQWQQLMRFELFPATSIQPHTAFTFRLLRFFHTLTLQGKINIYDYYISIQNRTDGAGITAFKDRYEAFRRVMRQWRYLKLLKRAGVSNTPSRSLLDIKRGGLAPRCLACPIPGVNLPDDWMLIEPAKSYIYRKFISVDACFRLKRRLISSEKLDPGLATGLAYFVPQDEYHRFQKSTGEQKEDESCTGSDLAAIRQANTKFNKGYATTGVVLCVCARHEVVEPNSAVDLDKGEKYALTDYSVSASQSLSDNRLPRVLSYDIACQYHKKFFDRIPNLPESVRMETDSKKWTFAVPKLHIRGHGIQCQQSFSLHLTPGVGQCDCEGIERHWGDEGPIATSTREMGPGHRRDTIDDHFCSWSHRKRIGLGRLLAKRRKDAKKQAKIHADEFVKMCKFQGANVEEWTKMVTDWENGLTDENPYVKPDIGFTEDDVRYQFAQEEAEQARTGHPSVHDVSPSAFMYMALDLEEEQRVLTLDLANDGATTVLQKTEILTRRARIQRAIGRLRTIQKIYTPLALTASIPTNHDSTDIVEAERIDLMLPSGLPQALRSQPEMKTWVAMETKYRGGQLVSSAHEIRARLLVRRGLHQKRALDTRGQKDSRKARDTLAKNDQQMAQATAKFRAAWAAAKALHGGREDMVGYPYLKDSDIRMPEDPDLATTSNLRRMKGAKFQEQEKLLVPGESRKTTSWLWSSFDCSDASKAIYEATRLEWMKARARDLRWKEEVLLLEEEMRRVLVTLEYEAKEWLARVATEDLTGPLGEGVTAYALRQAAIRRGLAAKFRSMWEDDKPDKSHAMDGPPRSLGVDGDSDNDSDNE</sequence>
<comment type="caution">
    <text evidence="3">The sequence shown here is derived from an EMBL/GenBank/DDBJ whole genome shotgun (WGS) entry which is preliminary data.</text>
</comment>
<protein>
    <recommendedName>
        <fullName evidence="2">CxC2-like cysteine cluster KDZ transposase-associated domain-containing protein</fullName>
    </recommendedName>
</protein>
<feature type="compositionally biased region" description="Basic and acidic residues" evidence="1">
    <location>
        <begin position="815"/>
        <end position="833"/>
    </location>
</feature>
<dbReference type="Proteomes" id="UP001383192">
    <property type="component" value="Unassembled WGS sequence"/>
</dbReference>
<feature type="compositionally biased region" description="Acidic residues" evidence="1">
    <location>
        <begin position="1032"/>
        <end position="1041"/>
    </location>
</feature>
<evidence type="ECO:0000256" key="1">
    <source>
        <dbReference type="SAM" id="MobiDB-lite"/>
    </source>
</evidence>
<evidence type="ECO:0000259" key="2">
    <source>
        <dbReference type="Pfam" id="PF18803"/>
    </source>
</evidence>
<dbReference type="InterPro" id="IPR041457">
    <property type="entry name" value="CxC2_KDZ-assoc"/>
</dbReference>
<proteinExistence type="predicted"/>
<dbReference type="PANTHER" id="PTHR33096:SF1">
    <property type="entry name" value="CXC1-LIKE CYSTEINE CLUSTER ASSOCIATED WITH KDZ TRANSPOSASES DOMAIN-CONTAINING PROTEIN"/>
    <property type="match status" value="1"/>
</dbReference>
<name>A0AAW0BEF9_9AGAR</name>
<feature type="region of interest" description="Disordered" evidence="1">
    <location>
        <begin position="1013"/>
        <end position="1041"/>
    </location>
</feature>
<evidence type="ECO:0000313" key="3">
    <source>
        <dbReference type="EMBL" id="KAK7024290.1"/>
    </source>
</evidence>
<dbReference type="Pfam" id="PF18803">
    <property type="entry name" value="CxC2"/>
    <property type="match status" value="1"/>
</dbReference>
<feature type="domain" description="CxC2-like cysteine cluster KDZ transposase-associated" evidence="2">
    <location>
        <begin position="174"/>
        <end position="283"/>
    </location>
</feature>
<dbReference type="PANTHER" id="PTHR33096">
    <property type="entry name" value="CXC2 DOMAIN-CONTAINING PROTEIN"/>
    <property type="match status" value="1"/>
</dbReference>
<dbReference type="Pfam" id="PF18758">
    <property type="entry name" value="KDZ"/>
    <property type="match status" value="1"/>
</dbReference>
<dbReference type="InterPro" id="IPR040521">
    <property type="entry name" value="KDZ"/>
</dbReference>
<evidence type="ECO:0000313" key="4">
    <source>
        <dbReference type="Proteomes" id="UP001383192"/>
    </source>
</evidence>
<dbReference type="EMBL" id="JAYKXP010000127">
    <property type="protein sequence ID" value="KAK7024290.1"/>
    <property type="molecule type" value="Genomic_DNA"/>
</dbReference>
<reference evidence="3 4" key="1">
    <citation type="submission" date="2024-01" db="EMBL/GenBank/DDBJ databases">
        <title>A draft genome for a cacao thread blight-causing isolate of Paramarasmius palmivorus.</title>
        <authorList>
            <person name="Baruah I.K."/>
            <person name="Bukari Y."/>
            <person name="Amoako-Attah I."/>
            <person name="Meinhardt L.W."/>
            <person name="Bailey B.A."/>
            <person name="Cohen S.P."/>
        </authorList>
    </citation>
    <scope>NUCLEOTIDE SEQUENCE [LARGE SCALE GENOMIC DNA]</scope>
    <source>
        <strain evidence="3 4">GH-12</strain>
    </source>
</reference>